<dbReference type="InterPro" id="IPR056884">
    <property type="entry name" value="NPHP3-like_N"/>
</dbReference>
<feature type="short sequence motif" description="GXGXXG" evidence="5">
    <location>
        <begin position="27"/>
        <end position="32"/>
    </location>
</feature>
<dbReference type="SUPFAM" id="SSF52540">
    <property type="entry name" value="P-loop containing nucleoside triphosphate hydrolases"/>
    <property type="match status" value="1"/>
</dbReference>
<dbReference type="PANTHER" id="PTHR24185:SF1">
    <property type="entry name" value="CALCIUM-INDEPENDENT PHOSPHOLIPASE A2-GAMMA"/>
    <property type="match status" value="1"/>
</dbReference>
<dbReference type="PROSITE" id="PS51635">
    <property type="entry name" value="PNPLA"/>
    <property type="match status" value="1"/>
</dbReference>
<sequence length="1449" mass="161031">MAELPVRQQGRGAVSDGHKLNLLCLDGGGVRGLSSLHILQRLMEQLDPKNPPKPCEHFDMICGTSTGGLIAIMLGRLRMTVAQCISEYEQLSASVFTKRRHRLNWKGQLQGRFDDEALEDGVKSILRRLNIPEDELLKEADGRPQCKVFVSTMRQEISDIVNLTSYYSPTWGASMLDRVKIWEAARATSAATSFFDPCVIDGKAFADGGTGANNPIHQLWAEASCVYGDGNASRTGTPSRKPFGPDLQDVATALRAIATSAESVAQTFEREHPHLVNGCVYFRFNVTNGLQGVGLEASDRLSEIEALTSSYCASPTITQKMKVCASQLTGAKCDQALGWAQQAVIRFGQRTAPQPCARFGKDDIVKTDPIDLMSFIHCQPFEDWLKGASRSIICITSATISSHSFMFHPAYPLAEKLSKRLSEDRLKEYVTLYVNCFWILDTPKGFRPWALVEEHLKGANKIAGDKTPTETVLEALFYQLLKESVHPCATLEKYCDTLADERAAVFREEIVQNGMPPARELLSVIRFFVAACERRILVAIDSIDYLPETERSAMMALLAEVDVDTPRTKLLFCGASNMVKVGGEASVAVVTDLTEAIECRASLRFDEYNVRKSQIAPAAAGTAEWIWKHPVFSDFASKRSGLLWIRGKPGSGKSVLAKCIQKMLLGSNPRRTLVGDWFYHGRRGAHYIRHRSFLRSVLHQFLEQNLSLFSEYFLDAYRGQGAMTPYEWADGALEDIFKRICCGPFHIICVIDAMDEAENEKILGPLMEIVHGRPGSNASFIVLSRPDIDIERRVYSAPVLVLERENEADIRRIISIGLDALKKSIHSLNFDTPGSIRPRSAVRVRKSRFGSIAMSQAREQEAIERIRTTLSTKAQGSILWVRLVLDKLNQASQESGGATLDDMETLVNKIPRALEEFYRQILAKLIDGKSAETIQEIRRALMWISAAGELGDVTLESLWEALALLKDEFRSDNLDGVWQKQMLITTYDELWRKIYTMCGPFIEVYTPGLSVDESRTTQYKACSVVQLMHQSVRDFLCGNRAAGDLQFSWPEAVHLVEDNLNHYLTLVARDNERNLDLGPQLPEEMVGRLSEQRLLQLALKSVEASSGPGKTMRGLIGNWILEPAPKGGEEALLVSAIEDYLRVAGTWDNPQTTAETLSLGRLFYHACKEGLVTAVRNLLSLEWLALNELRHPFDAILFGCIFFAASRSGNPNMTAALQFPKIASRPIAAPRPNLKDPTFINPMPPERWRETVLADGDPEDTVSRTDRTSSSSDSESSRSDADEDIEEASIDDKGKARKHGAPASPPDTEREIDKTAGLMSSSYARWHSQPWTVELTVRRQGETHVTTCSASFKQWCRFLDILCGSKSRELREGQRGYACVSGPNAPLPRLEVGGSASAICTGMADVHLDDDDDDDDMEDEQIGVPPEDVEDAILASLELINRTRMGVKA</sequence>
<evidence type="ECO:0000256" key="1">
    <source>
        <dbReference type="ARBA" id="ARBA00022737"/>
    </source>
</evidence>
<keyword evidence="1" id="KW-0677">Repeat</keyword>
<proteinExistence type="predicted"/>
<feature type="domain" description="PNPLA" evidence="7">
    <location>
        <begin position="23"/>
        <end position="220"/>
    </location>
</feature>
<dbReference type="GO" id="GO:0047499">
    <property type="term" value="F:calcium-independent phospholipase A2 activity"/>
    <property type="evidence" value="ECO:0007669"/>
    <property type="project" value="TreeGrafter"/>
</dbReference>
<dbReference type="GO" id="GO:0016020">
    <property type="term" value="C:membrane"/>
    <property type="evidence" value="ECO:0007669"/>
    <property type="project" value="TreeGrafter"/>
</dbReference>
<evidence type="ECO:0000256" key="5">
    <source>
        <dbReference type="PROSITE-ProRule" id="PRU01161"/>
    </source>
</evidence>
<dbReference type="Gene3D" id="3.40.1090.10">
    <property type="entry name" value="Cytosolic phospholipase A2 catalytic domain"/>
    <property type="match status" value="1"/>
</dbReference>
<feature type="region of interest" description="Disordered" evidence="6">
    <location>
        <begin position="1227"/>
        <end position="1246"/>
    </location>
</feature>
<dbReference type="Pfam" id="PF01734">
    <property type="entry name" value="Patatin"/>
    <property type="match status" value="1"/>
</dbReference>
<evidence type="ECO:0000256" key="3">
    <source>
        <dbReference type="ARBA" id="ARBA00022963"/>
    </source>
</evidence>
<dbReference type="Pfam" id="PF24883">
    <property type="entry name" value="NPHP3_N"/>
    <property type="match status" value="1"/>
</dbReference>
<feature type="active site" description="Nucleophile" evidence="5">
    <location>
        <position position="65"/>
    </location>
</feature>
<evidence type="ECO:0000259" key="7">
    <source>
        <dbReference type="PROSITE" id="PS51635"/>
    </source>
</evidence>
<dbReference type="GO" id="GO:0019369">
    <property type="term" value="P:arachidonate metabolic process"/>
    <property type="evidence" value="ECO:0007669"/>
    <property type="project" value="TreeGrafter"/>
</dbReference>
<evidence type="ECO:0000256" key="4">
    <source>
        <dbReference type="ARBA" id="ARBA00023098"/>
    </source>
</evidence>
<evidence type="ECO:0000313" key="9">
    <source>
        <dbReference type="Proteomes" id="UP001163105"/>
    </source>
</evidence>
<dbReference type="PANTHER" id="PTHR24185">
    <property type="entry name" value="CALCIUM-INDEPENDENT PHOSPHOLIPASE A2-GAMMA"/>
    <property type="match status" value="1"/>
</dbReference>
<keyword evidence="3 5" id="KW-0442">Lipid degradation</keyword>
<dbReference type="InterPro" id="IPR002641">
    <property type="entry name" value="PNPLA_dom"/>
</dbReference>
<gene>
    <name evidence="8" type="ORF">O9K51_06853</name>
</gene>
<keyword evidence="9" id="KW-1185">Reference proteome</keyword>
<name>A0AB34FPM9_9HYPO</name>
<keyword evidence="4 5" id="KW-0443">Lipid metabolism</keyword>
<feature type="active site" description="Proton acceptor" evidence="5">
    <location>
        <position position="207"/>
    </location>
</feature>
<keyword evidence="2 5" id="KW-0378">Hydrolase</keyword>
<dbReference type="InterPro" id="IPR016035">
    <property type="entry name" value="Acyl_Trfase/lysoPLipase"/>
</dbReference>
<dbReference type="InterPro" id="IPR027417">
    <property type="entry name" value="P-loop_NTPase"/>
</dbReference>
<organism evidence="8 9">
    <name type="scientific">Purpureocillium lavendulum</name>
    <dbReference type="NCBI Taxonomy" id="1247861"/>
    <lineage>
        <taxon>Eukaryota</taxon>
        <taxon>Fungi</taxon>
        <taxon>Dikarya</taxon>
        <taxon>Ascomycota</taxon>
        <taxon>Pezizomycotina</taxon>
        <taxon>Sordariomycetes</taxon>
        <taxon>Hypocreomycetidae</taxon>
        <taxon>Hypocreales</taxon>
        <taxon>Ophiocordycipitaceae</taxon>
        <taxon>Purpureocillium</taxon>
    </lineage>
</organism>
<dbReference type="GO" id="GO:0016042">
    <property type="term" value="P:lipid catabolic process"/>
    <property type="evidence" value="ECO:0007669"/>
    <property type="project" value="UniProtKB-UniRule"/>
</dbReference>
<accession>A0AB34FPM9</accession>
<feature type="short sequence motif" description="DGA/G" evidence="5">
    <location>
        <begin position="207"/>
        <end position="209"/>
    </location>
</feature>
<evidence type="ECO:0000313" key="8">
    <source>
        <dbReference type="EMBL" id="KAJ6441059.1"/>
    </source>
</evidence>
<dbReference type="GO" id="GO:0046486">
    <property type="term" value="P:glycerolipid metabolic process"/>
    <property type="evidence" value="ECO:0007669"/>
    <property type="project" value="UniProtKB-ARBA"/>
</dbReference>
<dbReference type="CDD" id="cd07216">
    <property type="entry name" value="Pat17_PNPLA8_PNPLA9_like3"/>
    <property type="match status" value="1"/>
</dbReference>
<comment type="caution">
    <text evidence="8">The sequence shown here is derived from an EMBL/GenBank/DDBJ whole genome shotgun (WGS) entry which is preliminary data.</text>
</comment>
<feature type="region of interest" description="Disordered" evidence="6">
    <location>
        <begin position="1252"/>
        <end position="1312"/>
    </location>
</feature>
<dbReference type="EMBL" id="JAQHRD010000005">
    <property type="protein sequence ID" value="KAJ6441059.1"/>
    <property type="molecule type" value="Genomic_DNA"/>
</dbReference>
<protein>
    <submittedName>
        <fullName evidence="8">Hydantoin utilization protein A</fullName>
    </submittedName>
</protein>
<evidence type="ECO:0000256" key="2">
    <source>
        <dbReference type="ARBA" id="ARBA00022801"/>
    </source>
</evidence>
<dbReference type="SUPFAM" id="SSF52151">
    <property type="entry name" value="FabD/lysophospholipase-like"/>
    <property type="match status" value="1"/>
</dbReference>
<reference evidence="8" key="1">
    <citation type="submission" date="2023-01" db="EMBL/GenBank/DDBJ databases">
        <title>The growth and conidiation of Purpureocillium lavendulum are regulated by nitrogen source and histone H3K14 acetylation.</title>
        <authorList>
            <person name="Tang P."/>
            <person name="Han J."/>
            <person name="Zhang C."/>
            <person name="Tang P."/>
            <person name="Qi F."/>
            <person name="Zhang K."/>
            <person name="Liang L."/>
        </authorList>
    </citation>
    <scope>NUCLEOTIDE SEQUENCE</scope>
    <source>
        <strain evidence="8">YMF1.00683</strain>
    </source>
</reference>
<feature type="short sequence motif" description="GXSXG" evidence="5">
    <location>
        <begin position="63"/>
        <end position="67"/>
    </location>
</feature>
<dbReference type="Proteomes" id="UP001163105">
    <property type="component" value="Unassembled WGS sequence"/>
</dbReference>
<dbReference type="Gene3D" id="3.40.50.300">
    <property type="entry name" value="P-loop containing nucleotide triphosphate hydrolases"/>
    <property type="match status" value="1"/>
</dbReference>
<evidence type="ECO:0000256" key="6">
    <source>
        <dbReference type="SAM" id="MobiDB-lite"/>
    </source>
</evidence>